<proteinExistence type="predicted"/>
<name>A0A0F9N813_9ZZZZ</name>
<feature type="non-terminal residue" evidence="1">
    <location>
        <position position="1"/>
    </location>
</feature>
<protein>
    <submittedName>
        <fullName evidence="1">Uncharacterized protein</fullName>
    </submittedName>
</protein>
<reference evidence="1" key="1">
    <citation type="journal article" date="2015" name="Nature">
        <title>Complex archaea that bridge the gap between prokaryotes and eukaryotes.</title>
        <authorList>
            <person name="Spang A."/>
            <person name="Saw J.H."/>
            <person name="Jorgensen S.L."/>
            <person name="Zaremba-Niedzwiedzka K."/>
            <person name="Martijn J."/>
            <person name="Lind A.E."/>
            <person name="van Eijk R."/>
            <person name="Schleper C."/>
            <person name="Guy L."/>
            <person name="Ettema T.J."/>
        </authorList>
    </citation>
    <scope>NUCLEOTIDE SEQUENCE</scope>
</reference>
<organism evidence="1">
    <name type="scientific">marine sediment metagenome</name>
    <dbReference type="NCBI Taxonomy" id="412755"/>
    <lineage>
        <taxon>unclassified sequences</taxon>
        <taxon>metagenomes</taxon>
        <taxon>ecological metagenomes</taxon>
    </lineage>
</organism>
<sequence length="133" mass="14504">LVTRTAGSALTCGITLSAGDRFLAISTWRVGTEHSIWLNGRDGGTESTADTSTSGTGSLGNLHTFQGSMAIILNRYISLNEAMDWYTDPYAIVRLRRRVTGRAPAAAGPDQDLTWQSSEVHLPREEQIEVMSY</sequence>
<accession>A0A0F9N813</accession>
<dbReference type="AlphaFoldDB" id="A0A0F9N813"/>
<gene>
    <name evidence="1" type="ORF">LCGC14_1294430</name>
</gene>
<comment type="caution">
    <text evidence="1">The sequence shown here is derived from an EMBL/GenBank/DDBJ whole genome shotgun (WGS) entry which is preliminary data.</text>
</comment>
<dbReference type="EMBL" id="LAZR01007494">
    <property type="protein sequence ID" value="KKM84915.1"/>
    <property type="molecule type" value="Genomic_DNA"/>
</dbReference>
<evidence type="ECO:0000313" key="1">
    <source>
        <dbReference type="EMBL" id="KKM84915.1"/>
    </source>
</evidence>